<feature type="transmembrane region" description="Helical" evidence="7">
    <location>
        <begin position="262"/>
        <end position="283"/>
    </location>
</feature>
<keyword evidence="4 7" id="KW-0812">Transmembrane</keyword>
<protein>
    <submittedName>
        <fullName evidence="9">Sugar ABC transporter permease</fullName>
    </submittedName>
</protein>
<evidence type="ECO:0000256" key="3">
    <source>
        <dbReference type="ARBA" id="ARBA00022475"/>
    </source>
</evidence>
<dbReference type="InterPro" id="IPR051393">
    <property type="entry name" value="ABC_transporter_permease"/>
</dbReference>
<feature type="transmembrane region" description="Helical" evidence="7">
    <location>
        <begin position="12"/>
        <end position="31"/>
    </location>
</feature>
<evidence type="ECO:0000256" key="7">
    <source>
        <dbReference type="RuleBase" id="RU363032"/>
    </source>
</evidence>
<keyword evidence="3" id="KW-1003">Cell membrane</keyword>
<dbReference type="InterPro" id="IPR000515">
    <property type="entry name" value="MetI-like"/>
</dbReference>
<keyword evidence="5 7" id="KW-1133">Transmembrane helix</keyword>
<keyword evidence="6 7" id="KW-0472">Membrane</keyword>
<dbReference type="SUPFAM" id="SSF161098">
    <property type="entry name" value="MetI-like"/>
    <property type="match status" value="1"/>
</dbReference>
<dbReference type="GO" id="GO:0005886">
    <property type="term" value="C:plasma membrane"/>
    <property type="evidence" value="ECO:0007669"/>
    <property type="project" value="UniProtKB-SubCell"/>
</dbReference>
<proteinExistence type="inferred from homology"/>
<dbReference type="PANTHER" id="PTHR30193:SF37">
    <property type="entry name" value="INNER MEMBRANE ABC TRANSPORTER PERMEASE PROTEIN YCJO"/>
    <property type="match status" value="1"/>
</dbReference>
<gene>
    <name evidence="9" type="ORF">H7C18_13120</name>
</gene>
<comment type="subcellular location">
    <subcellularLocation>
        <location evidence="1 7">Cell membrane</location>
        <topology evidence="1 7">Multi-pass membrane protein</topology>
    </subcellularLocation>
</comment>
<evidence type="ECO:0000256" key="2">
    <source>
        <dbReference type="ARBA" id="ARBA00022448"/>
    </source>
</evidence>
<accession>A0A7X0SKT9</accession>
<dbReference type="Proteomes" id="UP000564644">
    <property type="component" value="Unassembled WGS sequence"/>
</dbReference>
<feature type="transmembrane region" description="Helical" evidence="7">
    <location>
        <begin position="72"/>
        <end position="94"/>
    </location>
</feature>
<dbReference type="AlphaFoldDB" id="A0A7X0SKT9"/>
<feature type="transmembrane region" description="Helical" evidence="7">
    <location>
        <begin position="214"/>
        <end position="233"/>
    </location>
</feature>
<keyword evidence="10" id="KW-1185">Reference proteome</keyword>
<keyword evidence="2 7" id="KW-0813">Transport</keyword>
<comment type="similarity">
    <text evidence="7">Belongs to the binding-protein-dependent transport system permease family.</text>
</comment>
<dbReference type="CDD" id="cd06261">
    <property type="entry name" value="TM_PBP2"/>
    <property type="match status" value="1"/>
</dbReference>
<reference evidence="9 10" key="1">
    <citation type="submission" date="2020-08" db="EMBL/GenBank/DDBJ databases">
        <title>Cohnella phylogeny.</title>
        <authorList>
            <person name="Dunlap C."/>
        </authorList>
    </citation>
    <scope>NUCLEOTIDE SEQUENCE [LARGE SCALE GENOMIC DNA]</scope>
    <source>
        <strain evidence="9 10">CBP 2801</strain>
    </source>
</reference>
<sequence length="294" mass="32574">MVRFFSTKISIAVFAFPALIAFTVFVIYPLIPEVVISFQKHNGFRSDGFVGLANYYEVLSSKSFGKSGLNTLIVVLMSTVLALPLSLALALLLGSQGQGTRRLFKAFGMFPAILSVTVIAQMWLAIYEPEWGLLNSVFKAIGLEDWGREWLTDRGTVIYSIAVAFLWQYIGLNTLLFYTGLKSIPQTYYEAALIDGAGPVKSAIRITIPLMQDVIKFVLVISILGSMGMFAHVEVMTRGGPGYWSRTIVYELYYRAFMSSDFGAGSAVAVLFVIGCLVVTLLLNRFVARERLEF</sequence>
<dbReference type="GO" id="GO:0055085">
    <property type="term" value="P:transmembrane transport"/>
    <property type="evidence" value="ECO:0007669"/>
    <property type="project" value="InterPro"/>
</dbReference>
<evidence type="ECO:0000259" key="8">
    <source>
        <dbReference type="PROSITE" id="PS50928"/>
    </source>
</evidence>
<dbReference type="EMBL" id="JACJVO010000016">
    <property type="protein sequence ID" value="MBB6731855.1"/>
    <property type="molecule type" value="Genomic_DNA"/>
</dbReference>
<evidence type="ECO:0000256" key="1">
    <source>
        <dbReference type="ARBA" id="ARBA00004651"/>
    </source>
</evidence>
<dbReference type="Gene3D" id="1.10.3720.10">
    <property type="entry name" value="MetI-like"/>
    <property type="match status" value="1"/>
</dbReference>
<dbReference type="Pfam" id="PF00528">
    <property type="entry name" value="BPD_transp_1"/>
    <property type="match status" value="1"/>
</dbReference>
<name>A0A7X0SKT9_9BACL</name>
<feature type="transmembrane region" description="Helical" evidence="7">
    <location>
        <begin position="157"/>
        <end position="178"/>
    </location>
</feature>
<evidence type="ECO:0000256" key="4">
    <source>
        <dbReference type="ARBA" id="ARBA00022692"/>
    </source>
</evidence>
<evidence type="ECO:0000256" key="5">
    <source>
        <dbReference type="ARBA" id="ARBA00022989"/>
    </source>
</evidence>
<dbReference type="PROSITE" id="PS50928">
    <property type="entry name" value="ABC_TM1"/>
    <property type="match status" value="1"/>
</dbReference>
<feature type="domain" description="ABC transmembrane type-1" evidence="8">
    <location>
        <begin position="68"/>
        <end position="283"/>
    </location>
</feature>
<organism evidence="9 10">
    <name type="scientific">Cohnella zeiphila</name>
    <dbReference type="NCBI Taxonomy" id="2761120"/>
    <lineage>
        <taxon>Bacteria</taxon>
        <taxon>Bacillati</taxon>
        <taxon>Bacillota</taxon>
        <taxon>Bacilli</taxon>
        <taxon>Bacillales</taxon>
        <taxon>Paenibacillaceae</taxon>
        <taxon>Cohnella</taxon>
    </lineage>
</organism>
<feature type="transmembrane region" description="Helical" evidence="7">
    <location>
        <begin position="106"/>
        <end position="126"/>
    </location>
</feature>
<dbReference type="InterPro" id="IPR035906">
    <property type="entry name" value="MetI-like_sf"/>
</dbReference>
<dbReference type="RefSeq" id="WP_185129529.1">
    <property type="nucleotide sequence ID" value="NZ_JACJVO010000016.1"/>
</dbReference>
<evidence type="ECO:0000256" key="6">
    <source>
        <dbReference type="ARBA" id="ARBA00023136"/>
    </source>
</evidence>
<comment type="caution">
    <text evidence="9">The sequence shown here is derived from an EMBL/GenBank/DDBJ whole genome shotgun (WGS) entry which is preliminary data.</text>
</comment>
<evidence type="ECO:0000313" key="9">
    <source>
        <dbReference type="EMBL" id="MBB6731855.1"/>
    </source>
</evidence>
<dbReference type="PANTHER" id="PTHR30193">
    <property type="entry name" value="ABC TRANSPORTER PERMEASE PROTEIN"/>
    <property type="match status" value="1"/>
</dbReference>
<evidence type="ECO:0000313" key="10">
    <source>
        <dbReference type="Proteomes" id="UP000564644"/>
    </source>
</evidence>